<gene>
    <name evidence="2" type="ORF">NJQ99_14320</name>
</gene>
<organism evidence="2 3">
    <name type="scientific">Futiania mangrovi</name>
    <dbReference type="NCBI Taxonomy" id="2959716"/>
    <lineage>
        <taxon>Bacteria</taxon>
        <taxon>Pseudomonadati</taxon>
        <taxon>Pseudomonadota</taxon>
        <taxon>Alphaproteobacteria</taxon>
        <taxon>Futianiales</taxon>
        <taxon>Futianiaceae</taxon>
        <taxon>Futiania</taxon>
    </lineage>
</organism>
<evidence type="ECO:0000313" key="2">
    <source>
        <dbReference type="EMBL" id="MCP1337594.1"/>
    </source>
</evidence>
<feature type="signal peptide" evidence="1">
    <location>
        <begin position="1"/>
        <end position="16"/>
    </location>
</feature>
<comment type="caution">
    <text evidence="2">The sequence shown here is derived from an EMBL/GenBank/DDBJ whole genome shotgun (WGS) entry which is preliminary data.</text>
</comment>
<reference evidence="2" key="1">
    <citation type="submission" date="2022-06" db="EMBL/GenBank/DDBJ databases">
        <title>Isolation and Genomics of Futiania mangrovii gen. nov., sp. nov., a Rare and Metabolically-versatile member in the Class Alphaproteobacteria.</title>
        <authorList>
            <person name="Liu L."/>
            <person name="Huang W.-C."/>
            <person name="Pan J."/>
            <person name="Li J."/>
            <person name="Huang Y."/>
            <person name="Du H."/>
            <person name="Liu Y."/>
            <person name="Li M."/>
        </authorList>
    </citation>
    <scope>NUCLEOTIDE SEQUENCE</scope>
    <source>
        <strain evidence="2">FT118</strain>
    </source>
</reference>
<dbReference type="AlphaFoldDB" id="A0A9J6PNF3"/>
<keyword evidence="3" id="KW-1185">Reference proteome</keyword>
<evidence type="ECO:0000256" key="1">
    <source>
        <dbReference type="SAM" id="SignalP"/>
    </source>
</evidence>
<sequence>MTFRMLIALGAASLLAACSGPSKEEEAATATLKACPKAVILGDASRYVRFSDPTSPARENVAVAAEMTYVRSACEHEQGAVRTALGVDVRAALGPAASGEVATMPFFVAVLGPDGRMLTKGVYEMQKGFDASGAIEFVEEVGTVTIPLAEGANPAAYTIYTGFQLDEAQVAYLRERFAN</sequence>
<dbReference type="EMBL" id="JAMZFT010000003">
    <property type="protein sequence ID" value="MCP1337594.1"/>
    <property type="molecule type" value="Genomic_DNA"/>
</dbReference>
<feature type="chain" id="PRO_5039895103" description="Lipoprotein" evidence="1">
    <location>
        <begin position="17"/>
        <end position="179"/>
    </location>
</feature>
<accession>A0A9J6PNF3</accession>
<evidence type="ECO:0000313" key="3">
    <source>
        <dbReference type="Proteomes" id="UP001055804"/>
    </source>
</evidence>
<dbReference type="RefSeq" id="WP_269333557.1">
    <property type="nucleotide sequence ID" value="NZ_JAMZFT010000003.1"/>
</dbReference>
<dbReference type="Proteomes" id="UP001055804">
    <property type="component" value="Unassembled WGS sequence"/>
</dbReference>
<keyword evidence="1" id="KW-0732">Signal</keyword>
<protein>
    <recommendedName>
        <fullName evidence="4">Lipoprotein</fullName>
    </recommendedName>
</protein>
<proteinExistence type="predicted"/>
<name>A0A9J6PNF3_9PROT</name>
<evidence type="ECO:0008006" key="4">
    <source>
        <dbReference type="Google" id="ProtNLM"/>
    </source>
</evidence>
<dbReference type="PROSITE" id="PS51257">
    <property type="entry name" value="PROKAR_LIPOPROTEIN"/>
    <property type="match status" value="1"/>
</dbReference>